<sequence length="55" mass="6488">MLITGFRFASIKSKKYNNSILIKREGNNLLGYVTFDFLFLRHSYFVDLLKVDRAL</sequence>
<evidence type="ECO:0000313" key="1">
    <source>
        <dbReference type="EMBL" id="MBA9082835.1"/>
    </source>
</evidence>
<protein>
    <submittedName>
        <fullName evidence="1">Uncharacterized protein</fullName>
    </submittedName>
</protein>
<organism evidence="1 2">
    <name type="scientific">Bartonella chomelii</name>
    <dbReference type="NCBI Taxonomy" id="236402"/>
    <lineage>
        <taxon>Bacteria</taxon>
        <taxon>Pseudomonadati</taxon>
        <taxon>Pseudomonadota</taxon>
        <taxon>Alphaproteobacteria</taxon>
        <taxon>Hyphomicrobiales</taxon>
        <taxon>Bartonellaceae</taxon>
        <taxon>Bartonella</taxon>
    </lineage>
</organism>
<gene>
    <name evidence="1" type="ORF">GGR10_000676</name>
</gene>
<dbReference type="Proteomes" id="UP000548119">
    <property type="component" value="Unassembled WGS sequence"/>
</dbReference>
<proteinExistence type="predicted"/>
<name>A0ABR6E2P3_9HYPH</name>
<evidence type="ECO:0000313" key="2">
    <source>
        <dbReference type="Proteomes" id="UP000548119"/>
    </source>
</evidence>
<reference evidence="1 2" key="1">
    <citation type="submission" date="2020-08" db="EMBL/GenBank/DDBJ databases">
        <title>Genomic Encyclopedia of Type Strains, Phase IV (KMG-IV): sequencing the most valuable type-strain genomes for metagenomic binning, comparative biology and taxonomic classification.</title>
        <authorList>
            <person name="Goeker M."/>
        </authorList>
    </citation>
    <scope>NUCLEOTIDE SEQUENCE [LARGE SCALE GENOMIC DNA]</scope>
    <source>
        <strain evidence="1 2">DSM 21431</strain>
    </source>
</reference>
<comment type="caution">
    <text evidence="1">The sequence shown here is derived from an EMBL/GenBank/DDBJ whole genome shotgun (WGS) entry which is preliminary data.</text>
</comment>
<keyword evidence="2" id="KW-1185">Reference proteome</keyword>
<accession>A0ABR6E2P3</accession>
<dbReference type="EMBL" id="JACJIR010000002">
    <property type="protein sequence ID" value="MBA9082835.1"/>
    <property type="molecule type" value="Genomic_DNA"/>
</dbReference>